<feature type="repeat" description="TPR" evidence="1">
    <location>
        <begin position="224"/>
        <end position="257"/>
    </location>
</feature>
<reference evidence="3" key="1">
    <citation type="submission" date="2017-04" db="EMBL/GenBank/DDBJ databases">
        <authorList>
            <person name="Abreu V.A."/>
            <person name="Popin R.V."/>
            <person name="Rigonato J."/>
            <person name="Andreote A.P."/>
            <person name="Schaker P.C."/>
            <person name="Hoff-Risseti C."/>
            <person name="Alvarenga D.O."/>
            <person name="Varani A.M."/>
            <person name="Fiore M.F."/>
        </authorList>
    </citation>
    <scope>NUCLEOTIDE SEQUENCE [LARGE SCALE GENOMIC DNA]</scope>
    <source>
        <strain evidence="3">CENA303</strain>
    </source>
</reference>
<dbReference type="SUPFAM" id="SSF48452">
    <property type="entry name" value="TPR-like"/>
    <property type="match status" value="1"/>
</dbReference>
<keyword evidence="1" id="KW-0802">TPR repeat</keyword>
<dbReference type="PROSITE" id="PS50293">
    <property type="entry name" value="TPR_REGION"/>
    <property type="match status" value="1"/>
</dbReference>
<dbReference type="GO" id="GO:0031145">
    <property type="term" value="P:anaphase-promoting complex-dependent catabolic process"/>
    <property type="evidence" value="ECO:0007669"/>
    <property type="project" value="TreeGrafter"/>
</dbReference>
<feature type="repeat" description="TPR" evidence="1">
    <location>
        <begin position="292"/>
        <end position="325"/>
    </location>
</feature>
<proteinExistence type="predicted"/>
<dbReference type="InterPro" id="IPR011990">
    <property type="entry name" value="TPR-like_helical_dom_sf"/>
</dbReference>
<dbReference type="AlphaFoldDB" id="A0A1X4GBE7"/>
<feature type="repeat" description="TPR" evidence="1">
    <location>
        <begin position="326"/>
        <end position="359"/>
    </location>
</feature>
<dbReference type="PANTHER" id="PTHR12558:SF13">
    <property type="entry name" value="CELL DIVISION CYCLE PROTEIN 27 HOMOLOG"/>
    <property type="match status" value="1"/>
</dbReference>
<dbReference type="GO" id="GO:0005737">
    <property type="term" value="C:cytoplasm"/>
    <property type="evidence" value="ECO:0007669"/>
    <property type="project" value="TreeGrafter"/>
</dbReference>
<organism evidence="2 3">
    <name type="scientific">Cylindrospermopsis raciborskii CENA303</name>
    <dbReference type="NCBI Taxonomy" id="1170769"/>
    <lineage>
        <taxon>Bacteria</taxon>
        <taxon>Bacillati</taxon>
        <taxon>Cyanobacteriota</taxon>
        <taxon>Cyanophyceae</taxon>
        <taxon>Nostocales</taxon>
        <taxon>Aphanizomenonaceae</taxon>
        <taxon>Cylindrospermopsis</taxon>
    </lineage>
</organism>
<evidence type="ECO:0000313" key="3">
    <source>
        <dbReference type="Proteomes" id="UP000192997"/>
    </source>
</evidence>
<dbReference type="Pfam" id="PF13181">
    <property type="entry name" value="TPR_8"/>
    <property type="match status" value="1"/>
</dbReference>
<dbReference type="EMBL" id="NBYN01000010">
    <property type="protein sequence ID" value="OSO94501.1"/>
    <property type="molecule type" value="Genomic_DNA"/>
</dbReference>
<dbReference type="GO" id="GO:0051301">
    <property type="term" value="P:cell division"/>
    <property type="evidence" value="ECO:0007669"/>
    <property type="project" value="TreeGrafter"/>
</dbReference>
<accession>A0A1X4GBE7</accession>
<evidence type="ECO:0000313" key="2">
    <source>
        <dbReference type="EMBL" id="OSO94501.1"/>
    </source>
</evidence>
<dbReference type="Pfam" id="PF13176">
    <property type="entry name" value="TPR_7"/>
    <property type="match status" value="1"/>
</dbReference>
<dbReference type="Proteomes" id="UP000192997">
    <property type="component" value="Unassembled WGS sequence"/>
</dbReference>
<feature type="repeat" description="TPR" evidence="1">
    <location>
        <begin position="428"/>
        <end position="461"/>
    </location>
</feature>
<name>A0A1X4GBE7_9CYAN</name>
<feature type="repeat" description="TPR" evidence="1">
    <location>
        <begin position="258"/>
        <end position="291"/>
    </location>
</feature>
<evidence type="ECO:0000256" key="1">
    <source>
        <dbReference type="PROSITE-ProRule" id="PRU00339"/>
    </source>
</evidence>
<dbReference type="Pfam" id="PF13414">
    <property type="entry name" value="TPR_11"/>
    <property type="match status" value="2"/>
</dbReference>
<protein>
    <submittedName>
        <fullName evidence="2">Uncharacterized protein</fullName>
    </submittedName>
</protein>
<dbReference type="GO" id="GO:0016567">
    <property type="term" value="P:protein ubiquitination"/>
    <property type="evidence" value="ECO:0007669"/>
    <property type="project" value="TreeGrafter"/>
</dbReference>
<feature type="repeat" description="TPR" evidence="1">
    <location>
        <begin position="394"/>
        <end position="427"/>
    </location>
</feature>
<dbReference type="NCBIfam" id="NF047558">
    <property type="entry name" value="TPR_END_plus"/>
    <property type="match status" value="1"/>
</dbReference>
<feature type="repeat" description="TPR" evidence="1">
    <location>
        <begin position="462"/>
        <end position="495"/>
    </location>
</feature>
<dbReference type="Gene3D" id="1.25.40.10">
    <property type="entry name" value="Tetratricopeptide repeat domain"/>
    <property type="match status" value="3"/>
</dbReference>
<comment type="caution">
    <text evidence="2">The sequence shown here is derived from an EMBL/GenBank/DDBJ whole genome shotgun (WGS) entry which is preliminary data.</text>
</comment>
<dbReference type="InterPro" id="IPR019734">
    <property type="entry name" value="TPR_rpt"/>
</dbReference>
<feature type="repeat" description="TPR" evidence="1">
    <location>
        <begin position="360"/>
        <end position="393"/>
    </location>
</feature>
<sequence length="525" mass="61894">MKTDDSNWDDDLPPDPQEIYQDLISTLERKVGFGLYFVQCMPIEADNFVQRISCDLANKKIILLNLYEPIEKFYDHVRNYVQGQTIDILLVKGLEYSLYKYEKRNFGEVTGGQFTNLTKVPPILNHLNQQRERFRDDFSFCFVFLLRSFSLNYLIHRAPDFFDWRSGVYELPTTAELVDEESRRLIVEGDYKKYLELTPQQKIETMLEIQELLTEKYQNDINRARLLFEMGNLLYSANEYETAITFYEQELKLQPDDHSAWCNHGHALFSLARYETAIVSYRQSLKLRPDDPFSWYALGNSQRKLHRDQEAILSYNQAIKIKPDDHYFWYNRGNALRNIGCNEEAILSYGQAIKIKPDDSNVWNNRGIALRNLGRYQEAVFCYDQVLKLQYDDYYAWYNRGVALKKLKQNEAAVLSYDQALKLKPDDHYTWNNRGNALDDLGRIEEAIFSYDQALKIKPDDQYAFYNKACCYAVQGRIQEALENLENAVSLKPEEFTQRAKADPDFDRIREDTRFQALINKTFHD</sequence>
<dbReference type="RefSeq" id="WP_085727116.1">
    <property type="nucleotide sequence ID" value="NZ_NBYN01000010.1"/>
</dbReference>
<dbReference type="SMART" id="SM00028">
    <property type="entry name" value="TPR"/>
    <property type="match status" value="8"/>
</dbReference>
<dbReference type="PROSITE" id="PS50005">
    <property type="entry name" value="TPR"/>
    <property type="match status" value="8"/>
</dbReference>
<dbReference type="Pfam" id="PF13432">
    <property type="entry name" value="TPR_16"/>
    <property type="match status" value="1"/>
</dbReference>
<dbReference type="PANTHER" id="PTHR12558">
    <property type="entry name" value="CELL DIVISION CYCLE 16,23,27"/>
    <property type="match status" value="1"/>
</dbReference>
<gene>
    <name evidence="2" type="ORF">B7O87_02855</name>
</gene>
<dbReference type="Pfam" id="PF00515">
    <property type="entry name" value="TPR_1"/>
    <property type="match status" value="1"/>
</dbReference>